<reference evidence="1 2" key="1">
    <citation type="journal article" date="2013" name="Genome Biol.">
        <title>Genome of Acanthamoeba castellanii highlights extensive lateral gene transfer and early evolution of tyrosine kinase signaling.</title>
        <authorList>
            <person name="Clarke M."/>
            <person name="Lohan A.J."/>
            <person name="Liu B."/>
            <person name="Lagkouvardos I."/>
            <person name="Roy S."/>
            <person name="Zafar N."/>
            <person name="Bertelli C."/>
            <person name="Schilde C."/>
            <person name="Kianianmomeni A."/>
            <person name="Burglin T.R."/>
            <person name="Frech C."/>
            <person name="Turcotte B."/>
            <person name="Kopec K.O."/>
            <person name="Synnott J.M."/>
            <person name="Choo C."/>
            <person name="Paponov I."/>
            <person name="Finkler A."/>
            <person name="Soon Heng Tan C."/>
            <person name="Hutchins A.P."/>
            <person name="Weinmeier T."/>
            <person name="Rattei T."/>
            <person name="Chu J.S."/>
            <person name="Gimenez G."/>
            <person name="Irimia M."/>
            <person name="Rigden D.J."/>
            <person name="Fitzpatrick D.A."/>
            <person name="Lorenzo-Morales J."/>
            <person name="Bateman A."/>
            <person name="Chiu C.H."/>
            <person name="Tang P."/>
            <person name="Hegemann P."/>
            <person name="Fromm H."/>
            <person name="Raoult D."/>
            <person name="Greub G."/>
            <person name="Miranda-Saavedra D."/>
            <person name="Chen N."/>
            <person name="Nash P."/>
            <person name="Ginger M.L."/>
            <person name="Horn M."/>
            <person name="Schaap P."/>
            <person name="Caler L."/>
            <person name="Loftus B."/>
        </authorList>
    </citation>
    <scope>NUCLEOTIDE SEQUENCE [LARGE SCALE GENOMIC DNA]</scope>
    <source>
        <strain evidence="1 2">Neff</strain>
    </source>
</reference>
<dbReference type="RefSeq" id="XP_004358275.1">
    <property type="nucleotide sequence ID" value="XM_004358218.1"/>
</dbReference>
<evidence type="ECO:0000313" key="1">
    <source>
        <dbReference type="EMBL" id="ELR25711.1"/>
    </source>
</evidence>
<name>L8HMT7_ACACF</name>
<keyword evidence="2" id="KW-1185">Reference proteome</keyword>
<gene>
    <name evidence="1" type="ORF">ACA1_326690</name>
</gene>
<accession>L8HMT7</accession>
<dbReference type="VEuPathDB" id="AmoebaDB:ACA1_326690"/>
<dbReference type="GeneID" id="14926789"/>
<evidence type="ECO:0000313" key="2">
    <source>
        <dbReference type="Proteomes" id="UP000011083"/>
    </source>
</evidence>
<dbReference type="AlphaFoldDB" id="L8HMT7"/>
<organism evidence="1 2">
    <name type="scientific">Acanthamoeba castellanii (strain ATCC 30010 / Neff)</name>
    <dbReference type="NCBI Taxonomy" id="1257118"/>
    <lineage>
        <taxon>Eukaryota</taxon>
        <taxon>Amoebozoa</taxon>
        <taxon>Discosea</taxon>
        <taxon>Longamoebia</taxon>
        <taxon>Centramoebida</taxon>
        <taxon>Acanthamoebidae</taxon>
        <taxon>Acanthamoeba</taxon>
    </lineage>
</organism>
<dbReference type="EMBL" id="KB007792">
    <property type="protein sequence ID" value="ELR25711.1"/>
    <property type="molecule type" value="Genomic_DNA"/>
</dbReference>
<dbReference type="Proteomes" id="UP000011083">
    <property type="component" value="Unassembled WGS sequence"/>
</dbReference>
<sequence length="77" mass="9037">MALPYVFLMRPPTYIHFIFKDTRHLILEDSETQRVMIGKIAHLLTIECDGRARPWLKLKLGELAGFRDGFLEFRFGV</sequence>
<protein>
    <submittedName>
        <fullName evidence="1">Uncharacterized protein</fullName>
    </submittedName>
</protein>
<proteinExistence type="predicted"/>
<dbReference type="KEGG" id="acan:ACA1_326690"/>